<evidence type="ECO:0000313" key="2">
    <source>
        <dbReference type="Proteomes" id="UP000307943"/>
    </source>
</evidence>
<reference evidence="1 2" key="1">
    <citation type="submission" date="2019-05" db="EMBL/GenBank/DDBJ databases">
        <title>We sequenced the genome of Paenibacillus hemerocallicola KCTC 33185 for further insight into its adaptation and study the phylogeny of Paenibacillus.</title>
        <authorList>
            <person name="Narsing Rao M.P."/>
        </authorList>
    </citation>
    <scope>NUCLEOTIDE SEQUENCE [LARGE SCALE GENOMIC DNA]</scope>
    <source>
        <strain evidence="1 2">KCTC 33185</strain>
    </source>
</reference>
<gene>
    <name evidence="1" type="ORF">FE784_00880</name>
</gene>
<sequence>MPGDGMCYMGLFRSRMDPIAMRELYVQQAGEILADEDRPDAQLIGELRSLHTAYCVVYDEWFGFTDRR</sequence>
<evidence type="ECO:0000313" key="1">
    <source>
        <dbReference type="EMBL" id="TNJ68247.1"/>
    </source>
</evidence>
<dbReference type="Proteomes" id="UP000307943">
    <property type="component" value="Unassembled WGS sequence"/>
</dbReference>
<accession>A0A5C4TI29</accession>
<name>A0A5C4TI29_9BACL</name>
<comment type="caution">
    <text evidence="1">The sequence shown here is derived from an EMBL/GenBank/DDBJ whole genome shotgun (WGS) entry which is preliminary data.</text>
</comment>
<dbReference type="OrthoDB" id="9780707at2"/>
<protein>
    <submittedName>
        <fullName evidence="1">Uncharacterized protein</fullName>
    </submittedName>
</protein>
<proteinExistence type="predicted"/>
<keyword evidence="2" id="KW-1185">Reference proteome</keyword>
<organism evidence="1 2">
    <name type="scientific">Paenibacillus hemerocallicola</name>
    <dbReference type="NCBI Taxonomy" id="1172614"/>
    <lineage>
        <taxon>Bacteria</taxon>
        <taxon>Bacillati</taxon>
        <taxon>Bacillota</taxon>
        <taxon>Bacilli</taxon>
        <taxon>Bacillales</taxon>
        <taxon>Paenibacillaceae</taxon>
        <taxon>Paenibacillus</taxon>
    </lineage>
</organism>
<dbReference type="RefSeq" id="WP_139600224.1">
    <property type="nucleotide sequence ID" value="NZ_VDCQ01000001.1"/>
</dbReference>
<dbReference type="AlphaFoldDB" id="A0A5C4TI29"/>
<dbReference type="EMBL" id="VDCQ01000001">
    <property type="protein sequence ID" value="TNJ68247.1"/>
    <property type="molecule type" value="Genomic_DNA"/>
</dbReference>